<gene>
    <name evidence="3" type="ORF">ACFPTR_07700</name>
</gene>
<sequence>MSHQEDCIFCKIVNKEIPAAIIYEDEETMAFVDIAQVTKGHTLLIPKSHEENIFELKASTAATLFQVAPKVANALKAAFSPLGMNLVNNNGKAASQEVFHYHLHLIPRYGEEDGFKYHWTNNSRKYSQEDLANIREQVARHLKN</sequence>
<keyword evidence="4" id="KW-1185">Reference proteome</keyword>
<name>A0ABW0U958_9BACI</name>
<dbReference type="PROSITE" id="PS51084">
    <property type="entry name" value="HIT_2"/>
    <property type="match status" value="1"/>
</dbReference>
<dbReference type="RefSeq" id="WP_270895356.1">
    <property type="nucleotide sequence ID" value="NZ_JBHSPF010000030.1"/>
</dbReference>
<evidence type="ECO:0000313" key="3">
    <source>
        <dbReference type="EMBL" id="MFC5628779.1"/>
    </source>
</evidence>
<dbReference type="EMBL" id="JBHSPF010000030">
    <property type="protein sequence ID" value="MFC5628779.1"/>
    <property type="molecule type" value="Genomic_DNA"/>
</dbReference>
<dbReference type="CDD" id="cd01277">
    <property type="entry name" value="HINT_subgroup"/>
    <property type="match status" value="1"/>
</dbReference>
<dbReference type="PANTHER" id="PTHR46648:SF1">
    <property type="entry name" value="ADENOSINE 5'-MONOPHOSPHORAMIDASE HNT1"/>
    <property type="match status" value="1"/>
</dbReference>
<dbReference type="SUPFAM" id="SSF54197">
    <property type="entry name" value="HIT-like"/>
    <property type="match status" value="1"/>
</dbReference>
<dbReference type="GO" id="GO:0008168">
    <property type="term" value="F:methyltransferase activity"/>
    <property type="evidence" value="ECO:0007669"/>
    <property type="project" value="UniProtKB-KW"/>
</dbReference>
<dbReference type="InterPro" id="IPR039384">
    <property type="entry name" value="HINT"/>
</dbReference>
<dbReference type="EC" id="2.1.1.-" evidence="3"/>
<evidence type="ECO:0000313" key="4">
    <source>
        <dbReference type="Proteomes" id="UP001596143"/>
    </source>
</evidence>
<dbReference type="InterPro" id="IPR019808">
    <property type="entry name" value="Histidine_triad_CS"/>
</dbReference>
<dbReference type="InterPro" id="IPR001310">
    <property type="entry name" value="Histidine_triad_HIT"/>
</dbReference>
<protein>
    <submittedName>
        <fullName evidence="3">HIT family protein</fullName>
        <ecNumber evidence="3">2.1.1.-</ecNumber>
    </submittedName>
</protein>
<dbReference type="PANTHER" id="PTHR46648">
    <property type="entry name" value="HIT FAMILY PROTEIN 1"/>
    <property type="match status" value="1"/>
</dbReference>
<dbReference type="Gene3D" id="3.30.428.10">
    <property type="entry name" value="HIT-like"/>
    <property type="match status" value="1"/>
</dbReference>
<reference evidence="4" key="1">
    <citation type="journal article" date="2019" name="Int. J. Syst. Evol. Microbiol.">
        <title>The Global Catalogue of Microorganisms (GCM) 10K type strain sequencing project: providing services to taxonomists for standard genome sequencing and annotation.</title>
        <authorList>
            <consortium name="The Broad Institute Genomics Platform"/>
            <consortium name="The Broad Institute Genome Sequencing Center for Infectious Disease"/>
            <person name="Wu L."/>
            <person name="Ma J."/>
        </authorList>
    </citation>
    <scope>NUCLEOTIDE SEQUENCE [LARGE SCALE GENOMIC DNA]</scope>
    <source>
        <strain evidence="4">CGMCC 1.15790</strain>
    </source>
</reference>
<keyword evidence="3" id="KW-0808">Transferase</keyword>
<dbReference type="PRINTS" id="PR00332">
    <property type="entry name" value="HISTRIAD"/>
</dbReference>
<keyword evidence="3" id="KW-0489">Methyltransferase</keyword>
<dbReference type="InterPro" id="IPR011146">
    <property type="entry name" value="HIT-like"/>
</dbReference>
<organism evidence="3 4">
    <name type="scientific">Aliibacillus thermotolerans</name>
    <dbReference type="NCBI Taxonomy" id="1834418"/>
    <lineage>
        <taxon>Bacteria</taxon>
        <taxon>Bacillati</taxon>
        <taxon>Bacillota</taxon>
        <taxon>Bacilli</taxon>
        <taxon>Bacillales</taxon>
        <taxon>Bacillaceae</taxon>
        <taxon>Aliibacillus</taxon>
    </lineage>
</organism>
<evidence type="ECO:0000259" key="2">
    <source>
        <dbReference type="PROSITE" id="PS51084"/>
    </source>
</evidence>
<dbReference type="PROSITE" id="PS00892">
    <property type="entry name" value="HIT_1"/>
    <property type="match status" value="1"/>
</dbReference>
<proteinExistence type="predicted"/>
<dbReference type="GO" id="GO:0032259">
    <property type="term" value="P:methylation"/>
    <property type="evidence" value="ECO:0007669"/>
    <property type="project" value="UniProtKB-KW"/>
</dbReference>
<dbReference type="InterPro" id="IPR036265">
    <property type="entry name" value="HIT-like_sf"/>
</dbReference>
<dbReference type="Proteomes" id="UP001596143">
    <property type="component" value="Unassembled WGS sequence"/>
</dbReference>
<feature type="short sequence motif" description="Histidine triad motif" evidence="1">
    <location>
        <begin position="100"/>
        <end position="104"/>
    </location>
</feature>
<accession>A0ABW0U958</accession>
<dbReference type="Pfam" id="PF01230">
    <property type="entry name" value="HIT"/>
    <property type="match status" value="1"/>
</dbReference>
<comment type="caution">
    <text evidence="3">The sequence shown here is derived from an EMBL/GenBank/DDBJ whole genome shotgun (WGS) entry which is preliminary data.</text>
</comment>
<evidence type="ECO:0000256" key="1">
    <source>
        <dbReference type="PROSITE-ProRule" id="PRU00464"/>
    </source>
</evidence>
<feature type="domain" description="HIT" evidence="2">
    <location>
        <begin position="8"/>
        <end position="115"/>
    </location>
</feature>